<dbReference type="AlphaFoldDB" id="A0A7R9HCL0"/>
<gene>
    <name evidence="1" type="ORF">TPSB3V08_LOCUS10762</name>
</gene>
<protein>
    <submittedName>
        <fullName evidence="1">Uncharacterized protein</fullName>
    </submittedName>
</protein>
<accession>A0A7R9HCL0</accession>
<evidence type="ECO:0000313" key="1">
    <source>
        <dbReference type="EMBL" id="CAD7416052.1"/>
    </source>
</evidence>
<dbReference type="EMBL" id="OD010365">
    <property type="protein sequence ID" value="CAD7416052.1"/>
    <property type="molecule type" value="Genomic_DNA"/>
</dbReference>
<reference evidence="1" key="1">
    <citation type="submission" date="2020-11" db="EMBL/GenBank/DDBJ databases">
        <authorList>
            <person name="Tran Van P."/>
        </authorList>
    </citation>
    <scope>NUCLEOTIDE SEQUENCE</scope>
</reference>
<organism evidence="1">
    <name type="scientific">Timema poppense</name>
    <name type="common">Walking stick</name>
    <dbReference type="NCBI Taxonomy" id="170557"/>
    <lineage>
        <taxon>Eukaryota</taxon>
        <taxon>Metazoa</taxon>
        <taxon>Ecdysozoa</taxon>
        <taxon>Arthropoda</taxon>
        <taxon>Hexapoda</taxon>
        <taxon>Insecta</taxon>
        <taxon>Pterygota</taxon>
        <taxon>Neoptera</taxon>
        <taxon>Polyneoptera</taxon>
        <taxon>Phasmatodea</taxon>
        <taxon>Timematodea</taxon>
        <taxon>Timematoidea</taxon>
        <taxon>Timematidae</taxon>
        <taxon>Timema</taxon>
    </lineage>
</organism>
<name>A0A7R9HCL0_TIMPO</name>
<sequence length="153" mass="17475">MTNMTECRVVFFDGSNMTDILLLENKTDSFIKYKGSGYKQDETYNIWTNELLLGSNSNTVVNPEGIKYCLTKDSDGIFSKIEARYPGWRELTPPLLTVTHWLYQHRGPMCFPPAQGSNRSYSSPMASLVLTDRSQLTSDSQHLGVYLNFDRQK</sequence>
<proteinExistence type="predicted"/>